<dbReference type="OrthoDB" id="9800152at2"/>
<dbReference type="Pfam" id="PF17938">
    <property type="entry name" value="TetR_C_29"/>
    <property type="match status" value="1"/>
</dbReference>
<evidence type="ECO:0000313" key="5">
    <source>
        <dbReference type="Proteomes" id="UP000000268"/>
    </source>
</evidence>
<dbReference type="Proteomes" id="UP000000268">
    <property type="component" value="Chromosome"/>
</dbReference>
<dbReference type="AlphaFoldDB" id="B0CFU0"/>
<dbReference type="Gene3D" id="1.10.357.10">
    <property type="entry name" value="Tetracycline Repressor, domain 2"/>
    <property type="match status" value="1"/>
</dbReference>
<evidence type="ECO:0000256" key="1">
    <source>
        <dbReference type="ARBA" id="ARBA00023125"/>
    </source>
</evidence>
<dbReference type="PANTHER" id="PTHR30328:SF54">
    <property type="entry name" value="HTH-TYPE TRANSCRIPTIONAL REPRESSOR SCO4008"/>
    <property type="match status" value="1"/>
</dbReference>
<sequence length="219" mass="24426">MASLDPQPNATPKGKQKRDAAATKARILAAATEEFAKYGLAGARTAAIATQSQVTKAMLCYYFTNKETLYRAVLQRLVSDINSAFKPTDWDQQTPAQALEAMIRAYLTFESQNRWHGMLWFQEAIQNQGRYGEETGWQAGFQSIVSVLETGMATGQFRQLDPFLTAINILGVCSFYFDAHENLKYLDTQQQLLSPEMVGRQTEEVVRLVLAGVSADPEI</sequence>
<name>B0CFU0_ACAM1</name>
<dbReference type="HOGENOM" id="CLU_069356_1_2_3"/>
<keyword evidence="5" id="KW-1185">Reference proteome</keyword>
<dbReference type="Pfam" id="PF00440">
    <property type="entry name" value="TetR_N"/>
    <property type="match status" value="1"/>
</dbReference>
<dbReference type="InterPro" id="IPR041474">
    <property type="entry name" value="NicS_C"/>
</dbReference>
<gene>
    <name evidence="4" type="ordered locus">AM1_3248</name>
</gene>
<dbReference type="InterPro" id="IPR050109">
    <property type="entry name" value="HTH-type_TetR-like_transc_reg"/>
</dbReference>
<dbReference type="GO" id="GO:0006355">
    <property type="term" value="P:regulation of DNA-templated transcription"/>
    <property type="evidence" value="ECO:0007669"/>
    <property type="project" value="UniProtKB-ARBA"/>
</dbReference>
<dbReference type="SUPFAM" id="SSF48498">
    <property type="entry name" value="Tetracyclin repressor-like, C-terminal domain"/>
    <property type="match status" value="1"/>
</dbReference>
<dbReference type="SUPFAM" id="SSF46689">
    <property type="entry name" value="Homeodomain-like"/>
    <property type="match status" value="1"/>
</dbReference>
<evidence type="ECO:0000256" key="2">
    <source>
        <dbReference type="PROSITE-ProRule" id="PRU00335"/>
    </source>
</evidence>
<dbReference type="InterPro" id="IPR001647">
    <property type="entry name" value="HTH_TetR"/>
</dbReference>
<keyword evidence="1 2" id="KW-0238">DNA-binding</keyword>
<dbReference type="STRING" id="329726.AM1_3248"/>
<evidence type="ECO:0000259" key="3">
    <source>
        <dbReference type="PROSITE" id="PS50977"/>
    </source>
</evidence>
<protein>
    <submittedName>
        <fullName evidence="4">Transcriptional regulator, TetR family</fullName>
    </submittedName>
</protein>
<proteinExistence type="predicted"/>
<dbReference type="RefSeq" id="WP_012163653.1">
    <property type="nucleotide sequence ID" value="NC_009925.1"/>
</dbReference>
<organism evidence="4 5">
    <name type="scientific">Acaryochloris marina (strain MBIC 11017)</name>
    <dbReference type="NCBI Taxonomy" id="329726"/>
    <lineage>
        <taxon>Bacteria</taxon>
        <taxon>Bacillati</taxon>
        <taxon>Cyanobacteriota</taxon>
        <taxon>Cyanophyceae</taxon>
        <taxon>Acaryochloridales</taxon>
        <taxon>Acaryochloridaceae</taxon>
        <taxon>Acaryochloris</taxon>
    </lineage>
</organism>
<accession>B0CFU0</accession>
<reference evidence="4 5" key="1">
    <citation type="journal article" date="2008" name="Proc. Natl. Acad. Sci. U.S.A.">
        <title>Niche adaptation and genome expansion in the chlorophyll d-producing cyanobacterium Acaryochloris marina.</title>
        <authorList>
            <person name="Swingley W.D."/>
            <person name="Chen M."/>
            <person name="Cheung P.C."/>
            <person name="Conrad A.L."/>
            <person name="Dejesa L.C."/>
            <person name="Hao J."/>
            <person name="Honchak B.M."/>
            <person name="Karbach L.E."/>
            <person name="Kurdoglu A."/>
            <person name="Lahiri S."/>
            <person name="Mastrian S.D."/>
            <person name="Miyashita H."/>
            <person name="Page L."/>
            <person name="Ramakrishna P."/>
            <person name="Satoh S."/>
            <person name="Sattley W.M."/>
            <person name="Shimada Y."/>
            <person name="Taylor H.L."/>
            <person name="Tomo T."/>
            <person name="Tsuchiya T."/>
            <person name="Wang Z.T."/>
            <person name="Raymond J."/>
            <person name="Mimuro M."/>
            <person name="Blankenship R.E."/>
            <person name="Touchman J.W."/>
        </authorList>
    </citation>
    <scope>NUCLEOTIDE SEQUENCE [LARGE SCALE GENOMIC DNA]</scope>
    <source>
        <strain evidence="5">MBIC 11017</strain>
    </source>
</reference>
<dbReference type="EMBL" id="CP000828">
    <property type="protein sequence ID" value="ABW28244.1"/>
    <property type="molecule type" value="Genomic_DNA"/>
</dbReference>
<evidence type="ECO:0000313" key="4">
    <source>
        <dbReference type="EMBL" id="ABW28244.1"/>
    </source>
</evidence>
<feature type="domain" description="HTH tetR-type" evidence="3">
    <location>
        <begin position="21"/>
        <end position="81"/>
    </location>
</feature>
<dbReference type="PROSITE" id="PS50977">
    <property type="entry name" value="HTH_TETR_2"/>
    <property type="match status" value="1"/>
</dbReference>
<dbReference type="GO" id="GO:0003677">
    <property type="term" value="F:DNA binding"/>
    <property type="evidence" value="ECO:0007669"/>
    <property type="project" value="UniProtKB-UniRule"/>
</dbReference>
<dbReference type="InterPro" id="IPR009057">
    <property type="entry name" value="Homeodomain-like_sf"/>
</dbReference>
<dbReference type="KEGG" id="amr:AM1_3248"/>
<dbReference type="PANTHER" id="PTHR30328">
    <property type="entry name" value="TRANSCRIPTIONAL REPRESSOR"/>
    <property type="match status" value="1"/>
</dbReference>
<dbReference type="eggNOG" id="COG1309">
    <property type="taxonomic scope" value="Bacteria"/>
</dbReference>
<feature type="DNA-binding region" description="H-T-H motif" evidence="2">
    <location>
        <begin position="44"/>
        <end position="63"/>
    </location>
</feature>
<dbReference type="PRINTS" id="PR00455">
    <property type="entry name" value="HTHTETR"/>
</dbReference>
<dbReference type="InterPro" id="IPR036271">
    <property type="entry name" value="Tet_transcr_reg_TetR-rel_C_sf"/>
</dbReference>
<dbReference type="Gene3D" id="1.10.10.60">
    <property type="entry name" value="Homeodomain-like"/>
    <property type="match status" value="1"/>
</dbReference>